<keyword evidence="1" id="KW-0472">Membrane</keyword>
<name>A0A0L0T936_ALLM3</name>
<feature type="transmembrane region" description="Helical" evidence="1">
    <location>
        <begin position="509"/>
        <end position="531"/>
    </location>
</feature>
<dbReference type="InterPro" id="IPR037473">
    <property type="entry name" value="Lcp-like"/>
</dbReference>
<sequence length="532" mass="57381">MQPPRRLVSPTTNERVCRGILGREIVWTAAHPHLEDLEPLRALGDDLADNALDALLAARTSSAAPACMHDLATALRDAVTALDEGDTASPYTHLSPSHQASIRAMWAHITTVPDWVDWALVDAGQSFLWQHLGYVSWVLSMGTLLGGYSAASIVAVLDATGYLSGRGEGERVVTRRLLETSHMLVHAMMSPEAVKPGGTGWKSVVNVRFLHALVRRRVLAQSKTPGRYSVAQHGLPVNQEDMVVTALGFAVVMLAGIERLGVTTGVLDPTATIDPDLAYGVAGYMHVWAYISHLSGIRADLNPLLPPAAARDAAECAIAAGLVGAGVLVPRADSDELPFAHATRATEATFVHLYAPDTTSRLLAAALIDGFSKVPPTYTPRATCIAAARIILGDRIADELGVPATTEKEVAKAWRVVRFSFRPFAMIWRYVPWLRPVLKRRLVAMHEKVFVEHVLRPAVGKRVSAAVKSDAFAFHTDVVSTDAVAGRGAKVNQASEVKSVELYVLRSHIILTLFMAVLGLLVAVQTGTLMWV</sequence>
<gene>
    <name evidence="2" type="ORF">AMAG_15504</name>
</gene>
<dbReference type="Proteomes" id="UP000054350">
    <property type="component" value="Unassembled WGS sequence"/>
</dbReference>
<keyword evidence="1" id="KW-1133">Transmembrane helix</keyword>
<evidence type="ECO:0000313" key="3">
    <source>
        <dbReference type="Proteomes" id="UP000054350"/>
    </source>
</evidence>
<accession>A0A0L0T936</accession>
<dbReference type="VEuPathDB" id="FungiDB:AMAG_15504"/>
<organism evidence="2 3">
    <name type="scientific">Allomyces macrogynus (strain ATCC 38327)</name>
    <name type="common">Allomyces javanicus var. macrogynus</name>
    <dbReference type="NCBI Taxonomy" id="578462"/>
    <lineage>
        <taxon>Eukaryota</taxon>
        <taxon>Fungi</taxon>
        <taxon>Fungi incertae sedis</taxon>
        <taxon>Blastocladiomycota</taxon>
        <taxon>Blastocladiomycetes</taxon>
        <taxon>Blastocladiales</taxon>
        <taxon>Blastocladiaceae</taxon>
        <taxon>Allomyces</taxon>
    </lineage>
</organism>
<evidence type="ECO:0000313" key="2">
    <source>
        <dbReference type="EMBL" id="KNE71262.1"/>
    </source>
</evidence>
<keyword evidence="1" id="KW-0812">Transmembrane</keyword>
<dbReference type="eggNOG" id="ENOG502RZUU">
    <property type="taxonomic scope" value="Eukaryota"/>
</dbReference>
<dbReference type="STRING" id="578462.A0A0L0T936"/>
<evidence type="ECO:0000256" key="1">
    <source>
        <dbReference type="SAM" id="Phobius"/>
    </source>
</evidence>
<reference evidence="3" key="2">
    <citation type="submission" date="2009-11" db="EMBL/GenBank/DDBJ databases">
        <title>The Genome Sequence of Allomyces macrogynus strain ATCC 38327.</title>
        <authorList>
            <consortium name="The Broad Institute Genome Sequencing Platform"/>
            <person name="Russ C."/>
            <person name="Cuomo C."/>
            <person name="Shea T."/>
            <person name="Young S.K."/>
            <person name="Zeng Q."/>
            <person name="Koehrsen M."/>
            <person name="Haas B."/>
            <person name="Borodovsky M."/>
            <person name="Guigo R."/>
            <person name="Alvarado L."/>
            <person name="Berlin A."/>
            <person name="Borenstein D."/>
            <person name="Chen Z."/>
            <person name="Engels R."/>
            <person name="Freedman E."/>
            <person name="Gellesch M."/>
            <person name="Goldberg J."/>
            <person name="Griggs A."/>
            <person name="Gujja S."/>
            <person name="Heiman D."/>
            <person name="Hepburn T."/>
            <person name="Howarth C."/>
            <person name="Jen D."/>
            <person name="Larson L."/>
            <person name="Lewis B."/>
            <person name="Mehta T."/>
            <person name="Park D."/>
            <person name="Pearson M."/>
            <person name="Roberts A."/>
            <person name="Saif S."/>
            <person name="Shenoy N."/>
            <person name="Sisk P."/>
            <person name="Stolte C."/>
            <person name="Sykes S."/>
            <person name="Walk T."/>
            <person name="White J."/>
            <person name="Yandava C."/>
            <person name="Burger G."/>
            <person name="Gray M.W."/>
            <person name="Holland P.W.H."/>
            <person name="King N."/>
            <person name="Lang F.B.F."/>
            <person name="Roger A.J."/>
            <person name="Ruiz-Trillo I."/>
            <person name="Lander E."/>
            <person name="Nusbaum C."/>
        </authorList>
    </citation>
    <scope>NUCLEOTIDE SEQUENCE [LARGE SCALE GENOMIC DNA]</scope>
    <source>
        <strain evidence="3">ATCC 38327</strain>
    </source>
</reference>
<dbReference type="EMBL" id="GG745371">
    <property type="protein sequence ID" value="KNE71262.1"/>
    <property type="molecule type" value="Genomic_DNA"/>
</dbReference>
<dbReference type="PANTHER" id="PTHR37539">
    <property type="entry name" value="SECRETED PROTEIN-RELATED"/>
    <property type="match status" value="1"/>
</dbReference>
<proteinExistence type="predicted"/>
<keyword evidence="3" id="KW-1185">Reference proteome</keyword>
<dbReference type="PANTHER" id="PTHR37539:SF1">
    <property type="entry name" value="ER-BOUND OXYGENASE MPAB_MPAB'_RUBBER OXYGENASE CATALYTIC DOMAIN-CONTAINING PROTEIN"/>
    <property type="match status" value="1"/>
</dbReference>
<dbReference type="AlphaFoldDB" id="A0A0L0T936"/>
<dbReference type="OMA" id="YYQALVY"/>
<dbReference type="OrthoDB" id="6361347at2759"/>
<reference evidence="2 3" key="1">
    <citation type="submission" date="2009-11" db="EMBL/GenBank/DDBJ databases">
        <title>Annotation of Allomyces macrogynus ATCC 38327.</title>
        <authorList>
            <consortium name="The Broad Institute Genome Sequencing Platform"/>
            <person name="Russ C."/>
            <person name="Cuomo C."/>
            <person name="Burger G."/>
            <person name="Gray M.W."/>
            <person name="Holland P.W.H."/>
            <person name="King N."/>
            <person name="Lang F.B.F."/>
            <person name="Roger A.J."/>
            <person name="Ruiz-Trillo I."/>
            <person name="Young S.K."/>
            <person name="Zeng Q."/>
            <person name="Gargeya S."/>
            <person name="Fitzgerald M."/>
            <person name="Haas B."/>
            <person name="Abouelleil A."/>
            <person name="Alvarado L."/>
            <person name="Arachchi H.M."/>
            <person name="Berlin A."/>
            <person name="Chapman S.B."/>
            <person name="Gearin G."/>
            <person name="Goldberg J."/>
            <person name="Griggs A."/>
            <person name="Gujja S."/>
            <person name="Hansen M."/>
            <person name="Heiman D."/>
            <person name="Howarth C."/>
            <person name="Larimer J."/>
            <person name="Lui A."/>
            <person name="MacDonald P.J.P."/>
            <person name="McCowen C."/>
            <person name="Montmayeur A."/>
            <person name="Murphy C."/>
            <person name="Neiman D."/>
            <person name="Pearson M."/>
            <person name="Priest M."/>
            <person name="Roberts A."/>
            <person name="Saif S."/>
            <person name="Shea T."/>
            <person name="Sisk P."/>
            <person name="Stolte C."/>
            <person name="Sykes S."/>
            <person name="Wortman J."/>
            <person name="Nusbaum C."/>
            <person name="Birren B."/>
        </authorList>
    </citation>
    <scope>NUCLEOTIDE SEQUENCE [LARGE SCALE GENOMIC DNA]</scope>
    <source>
        <strain evidence="2 3">ATCC 38327</strain>
    </source>
</reference>
<protein>
    <submittedName>
        <fullName evidence="2">Uncharacterized protein</fullName>
    </submittedName>
</protein>